<dbReference type="Proteomes" id="UP000076023">
    <property type="component" value="Unassembled WGS sequence"/>
</dbReference>
<dbReference type="EMBL" id="BDCO01000002">
    <property type="protein sequence ID" value="GAT34148.1"/>
    <property type="molecule type" value="Genomic_DNA"/>
</dbReference>
<gene>
    <name evidence="3" type="ORF">TSACC_22572</name>
</gene>
<dbReference type="InterPro" id="IPR051785">
    <property type="entry name" value="MMCE/EMCE_epimerase"/>
</dbReference>
<organism evidence="3 4">
    <name type="scientific">Terrimicrobium sacchariphilum</name>
    <dbReference type="NCBI Taxonomy" id="690879"/>
    <lineage>
        <taxon>Bacteria</taxon>
        <taxon>Pseudomonadati</taxon>
        <taxon>Verrucomicrobiota</taxon>
        <taxon>Terrimicrobiia</taxon>
        <taxon>Terrimicrobiales</taxon>
        <taxon>Terrimicrobiaceae</taxon>
        <taxon>Terrimicrobium</taxon>
    </lineage>
</organism>
<comment type="caution">
    <text evidence="3">The sequence shown here is derived from an EMBL/GenBank/DDBJ whole genome shotgun (WGS) entry which is preliminary data.</text>
</comment>
<accession>A0A146GC63</accession>
<protein>
    <submittedName>
        <fullName evidence="3">Glyoxylase I family protein</fullName>
    </submittedName>
</protein>
<evidence type="ECO:0000313" key="3">
    <source>
        <dbReference type="EMBL" id="GAT34148.1"/>
    </source>
</evidence>
<dbReference type="PANTHER" id="PTHR43048">
    <property type="entry name" value="METHYLMALONYL-COA EPIMERASE"/>
    <property type="match status" value="1"/>
</dbReference>
<dbReference type="RefSeq" id="WP_075079807.1">
    <property type="nucleotide sequence ID" value="NZ_BDCO01000002.1"/>
</dbReference>
<name>A0A146GC63_TERSA</name>
<dbReference type="Pfam" id="PF00903">
    <property type="entry name" value="Glyoxalase"/>
    <property type="match status" value="1"/>
</dbReference>
<dbReference type="PANTHER" id="PTHR43048:SF6">
    <property type="entry name" value="BLR8189 PROTEIN"/>
    <property type="match status" value="1"/>
</dbReference>
<dbReference type="STRING" id="690879.TSACC_22572"/>
<keyword evidence="4" id="KW-1185">Reference proteome</keyword>
<dbReference type="InterPro" id="IPR029068">
    <property type="entry name" value="Glyas_Bleomycin-R_OHBP_Dase"/>
</dbReference>
<dbReference type="GO" id="GO:0046872">
    <property type="term" value="F:metal ion binding"/>
    <property type="evidence" value="ECO:0007669"/>
    <property type="project" value="UniProtKB-KW"/>
</dbReference>
<dbReference type="GO" id="GO:0004493">
    <property type="term" value="F:methylmalonyl-CoA epimerase activity"/>
    <property type="evidence" value="ECO:0007669"/>
    <property type="project" value="TreeGrafter"/>
</dbReference>
<evidence type="ECO:0000259" key="2">
    <source>
        <dbReference type="PROSITE" id="PS51819"/>
    </source>
</evidence>
<dbReference type="PROSITE" id="PS51819">
    <property type="entry name" value="VOC"/>
    <property type="match status" value="1"/>
</dbReference>
<dbReference type="InterPro" id="IPR004360">
    <property type="entry name" value="Glyas_Fos-R_dOase_dom"/>
</dbReference>
<sequence length="132" mass="14562">MAKISGFHHVAIPSLDFDASVKFYIDVLGMTQKITWGEKPSRAIMIDSGDGNYVEIFERAEASREEGAILHFALRTDDCAALLETVRSAGMEVTMESKDLDIPSNIGPIPVRIAFFKGPSGEIVELFQNEKL</sequence>
<keyword evidence="1" id="KW-0479">Metal-binding</keyword>
<dbReference type="Gene3D" id="3.10.180.10">
    <property type="entry name" value="2,3-Dihydroxybiphenyl 1,2-Dioxygenase, domain 1"/>
    <property type="match status" value="1"/>
</dbReference>
<dbReference type="SUPFAM" id="SSF54593">
    <property type="entry name" value="Glyoxalase/Bleomycin resistance protein/Dihydroxybiphenyl dioxygenase"/>
    <property type="match status" value="1"/>
</dbReference>
<evidence type="ECO:0000256" key="1">
    <source>
        <dbReference type="ARBA" id="ARBA00022723"/>
    </source>
</evidence>
<feature type="domain" description="VOC" evidence="2">
    <location>
        <begin position="6"/>
        <end position="129"/>
    </location>
</feature>
<dbReference type="InterPro" id="IPR037523">
    <property type="entry name" value="VOC_core"/>
</dbReference>
<reference evidence="4" key="1">
    <citation type="journal article" date="2017" name="Genome Announc.">
        <title>Draft Genome Sequence of Terrimicrobium sacchariphilum NM-5T, a Facultative Anaerobic Soil Bacterium of the Class Spartobacteria.</title>
        <authorList>
            <person name="Qiu Y.L."/>
            <person name="Tourlousse D.M."/>
            <person name="Matsuura N."/>
            <person name="Ohashi A."/>
            <person name="Sekiguchi Y."/>
        </authorList>
    </citation>
    <scope>NUCLEOTIDE SEQUENCE [LARGE SCALE GENOMIC DNA]</scope>
    <source>
        <strain evidence="4">NM-5</strain>
    </source>
</reference>
<dbReference type="InParanoid" id="A0A146GC63"/>
<proteinExistence type="predicted"/>
<dbReference type="CDD" id="cd06587">
    <property type="entry name" value="VOC"/>
    <property type="match status" value="1"/>
</dbReference>
<dbReference type="OrthoDB" id="9814858at2"/>
<evidence type="ECO:0000313" key="4">
    <source>
        <dbReference type="Proteomes" id="UP000076023"/>
    </source>
</evidence>
<dbReference type="GO" id="GO:0046491">
    <property type="term" value="P:L-methylmalonyl-CoA metabolic process"/>
    <property type="evidence" value="ECO:0007669"/>
    <property type="project" value="TreeGrafter"/>
</dbReference>
<dbReference type="AlphaFoldDB" id="A0A146GC63"/>